<dbReference type="GO" id="GO:0005829">
    <property type="term" value="C:cytosol"/>
    <property type="evidence" value="ECO:0007669"/>
    <property type="project" value="TreeGrafter"/>
</dbReference>
<dbReference type="STRING" id="1048340.SAMN05444487_105180"/>
<dbReference type="UniPathway" id="UPA00223"/>
<organism evidence="8 9">
    <name type="scientific">Marininema mesophilum</name>
    <dbReference type="NCBI Taxonomy" id="1048340"/>
    <lineage>
        <taxon>Bacteria</taxon>
        <taxon>Bacillati</taxon>
        <taxon>Bacillota</taxon>
        <taxon>Bacilli</taxon>
        <taxon>Bacillales</taxon>
        <taxon>Thermoactinomycetaceae</taxon>
        <taxon>Marininema</taxon>
    </lineage>
</organism>
<dbReference type="Gene3D" id="1.10.580.10">
    <property type="entry name" value="Citrate Synthase, domain 1"/>
    <property type="match status" value="1"/>
</dbReference>
<gene>
    <name evidence="8" type="ORF">SAMN05444487_105180</name>
</gene>
<dbReference type="InterPro" id="IPR016142">
    <property type="entry name" value="Citrate_synth-like_lrg_a-sub"/>
</dbReference>
<proteinExistence type="inferred from homology"/>
<keyword evidence="9" id="KW-1185">Reference proteome</keyword>
<reference evidence="8 9" key="1">
    <citation type="submission" date="2016-10" db="EMBL/GenBank/DDBJ databases">
        <authorList>
            <person name="de Groot N.N."/>
        </authorList>
    </citation>
    <scope>NUCLEOTIDE SEQUENCE [LARGE SCALE GENOMIC DNA]</scope>
    <source>
        <strain evidence="8 9">DSM 45610</strain>
    </source>
</reference>
<feature type="active site" evidence="6">
    <location>
        <position position="308"/>
    </location>
</feature>
<dbReference type="RefSeq" id="WP_245726275.1">
    <property type="nucleotide sequence ID" value="NZ_FNNQ01000005.1"/>
</dbReference>
<dbReference type="InterPro" id="IPR024176">
    <property type="entry name" value="Citrate_synthase_bac-typ"/>
</dbReference>
<dbReference type="Gene3D" id="1.10.230.10">
    <property type="entry name" value="Cytochrome P450-Terp, domain 2"/>
    <property type="match status" value="1"/>
</dbReference>
<evidence type="ECO:0000256" key="4">
    <source>
        <dbReference type="ARBA" id="ARBA00049288"/>
    </source>
</evidence>
<dbReference type="PANTHER" id="PTHR11739:SF4">
    <property type="entry name" value="CITRATE SYNTHASE, PEROXISOMAL"/>
    <property type="match status" value="1"/>
</dbReference>
<evidence type="ECO:0000256" key="3">
    <source>
        <dbReference type="ARBA" id="ARBA00022679"/>
    </source>
</evidence>
<sequence length="363" mass="40579">MMKALGLEGIVATETALSLVDGERGELVYRGWRAKELASQYTFEEVVYLLWMGHLPNQEEADHFRQKWSQNRFLSFSLCQLLEGLPREMGMMDTLRTAVSSQAQGQGLWPPNKEDALAILAQVPSIIAYRYHFLQNSSLPKVRTDLSHTAYFLYLLYGKEPEPALARALDAYFILTVEHGLNASTFAARVVTSTRSDIYSSLTAAIGAMKGPLHGGAPSEVEGMLDQIGDISQATEWIRHRIIAGDKLMGFGHRIYKTNDPRAQALRNVAKELAGEEKRFRLALEVESIALDLLQELKPGRKIYTNVEYYASVVLSAVGLPTELYTPAFTASRIAGWCAHIFEQAEVDRIIRPQSEYIGPLPK</sequence>
<dbReference type="GO" id="GO:0036440">
    <property type="term" value="F:citrate synthase activity"/>
    <property type="evidence" value="ECO:0007669"/>
    <property type="project" value="UniProtKB-EC"/>
</dbReference>
<evidence type="ECO:0000256" key="7">
    <source>
        <dbReference type="RuleBase" id="RU003406"/>
    </source>
</evidence>
<evidence type="ECO:0000313" key="8">
    <source>
        <dbReference type="EMBL" id="SDW70640.1"/>
    </source>
</evidence>
<comment type="pathway">
    <text evidence="1">Carbohydrate metabolism; tricarboxylic acid cycle.</text>
</comment>
<dbReference type="Pfam" id="PF00285">
    <property type="entry name" value="Citrate_synt"/>
    <property type="match status" value="1"/>
</dbReference>
<dbReference type="GO" id="GO:0006099">
    <property type="term" value="P:tricarboxylic acid cycle"/>
    <property type="evidence" value="ECO:0007669"/>
    <property type="project" value="UniProtKB-UniPathway"/>
</dbReference>
<comment type="similarity">
    <text evidence="2 5 7">Belongs to the citrate synthase family.</text>
</comment>
<evidence type="ECO:0000256" key="6">
    <source>
        <dbReference type="PIRSR" id="PIRSR001369-1"/>
    </source>
</evidence>
<dbReference type="PRINTS" id="PR00143">
    <property type="entry name" value="CITRTSNTHASE"/>
</dbReference>
<feature type="active site" evidence="6">
    <location>
        <position position="253"/>
    </location>
</feature>
<dbReference type="InterPro" id="IPR036969">
    <property type="entry name" value="Citrate_synthase_sf"/>
</dbReference>
<evidence type="ECO:0000256" key="5">
    <source>
        <dbReference type="PIRNR" id="PIRNR001369"/>
    </source>
</evidence>
<evidence type="ECO:0000313" key="9">
    <source>
        <dbReference type="Proteomes" id="UP000198534"/>
    </source>
</evidence>
<evidence type="ECO:0000256" key="1">
    <source>
        <dbReference type="ARBA" id="ARBA00005163"/>
    </source>
</evidence>
<protein>
    <recommendedName>
        <fullName evidence="5">Citrate synthase</fullName>
    </recommendedName>
</protein>
<dbReference type="InterPro" id="IPR019810">
    <property type="entry name" value="Citrate_synthase_AS"/>
</dbReference>
<dbReference type="PROSITE" id="PS00480">
    <property type="entry name" value="CITRATE_SYNTHASE"/>
    <property type="match status" value="1"/>
</dbReference>
<dbReference type="GO" id="GO:0005975">
    <property type="term" value="P:carbohydrate metabolic process"/>
    <property type="evidence" value="ECO:0007669"/>
    <property type="project" value="TreeGrafter"/>
</dbReference>
<dbReference type="SUPFAM" id="SSF48256">
    <property type="entry name" value="Citrate synthase"/>
    <property type="match status" value="1"/>
</dbReference>
<comment type="catalytic activity">
    <reaction evidence="4">
        <text>oxaloacetate + acetyl-CoA + H2O = citrate + CoA + H(+)</text>
        <dbReference type="Rhea" id="RHEA:16845"/>
        <dbReference type="ChEBI" id="CHEBI:15377"/>
        <dbReference type="ChEBI" id="CHEBI:15378"/>
        <dbReference type="ChEBI" id="CHEBI:16452"/>
        <dbReference type="ChEBI" id="CHEBI:16947"/>
        <dbReference type="ChEBI" id="CHEBI:57287"/>
        <dbReference type="ChEBI" id="CHEBI:57288"/>
        <dbReference type="EC" id="2.3.3.16"/>
    </reaction>
</comment>
<dbReference type="EMBL" id="FNNQ01000005">
    <property type="protein sequence ID" value="SDW70640.1"/>
    <property type="molecule type" value="Genomic_DNA"/>
</dbReference>
<dbReference type="PANTHER" id="PTHR11739">
    <property type="entry name" value="CITRATE SYNTHASE"/>
    <property type="match status" value="1"/>
</dbReference>
<name>A0A1H2VQS7_9BACL</name>
<dbReference type="AlphaFoldDB" id="A0A1H2VQS7"/>
<keyword evidence="3 5" id="KW-0808">Transferase</keyword>
<dbReference type="InterPro" id="IPR002020">
    <property type="entry name" value="Citrate_synthase"/>
</dbReference>
<dbReference type="Proteomes" id="UP000198534">
    <property type="component" value="Unassembled WGS sequence"/>
</dbReference>
<dbReference type="PIRSF" id="PIRSF001369">
    <property type="entry name" value="Citrate_synth"/>
    <property type="match status" value="1"/>
</dbReference>
<accession>A0A1H2VQS7</accession>
<dbReference type="InterPro" id="IPR016143">
    <property type="entry name" value="Citrate_synth-like_sm_a-sub"/>
</dbReference>
<evidence type="ECO:0000256" key="2">
    <source>
        <dbReference type="ARBA" id="ARBA00010566"/>
    </source>
</evidence>